<feature type="compositionally biased region" description="Polar residues" evidence="1">
    <location>
        <begin position="420"/>
        <end position="429"/>
    </location>
</feature>
<comment type="caution">
    <text evidence="2">The sequence shown here is derived from an EMBL/GenBank/DDBJ whole genome shotgun (WGS) entry which is preliminary data.</text>
</comment>
<feature type="region of interest" description="Disordered" evidence="1">
    <location>
        <begin position="374"/>
        <end position="440"/>
    </location>
</feature>
<evidence type="ECO:0000313" key="2">
    <source>
        <dbReference type="EMBL" id="OXB56132.1"/>
    </source>
</evidence>
<proteinExistence type="predicted"/>
<dbReference type="PANTHER" id="PTHR16520:SF3">
    <property type="entry name" value="KINETOCHORE SCAFFOLD 1"/>
    <property type="match status" value="1"/>
</dbReference>
<gene>
    <name evidence="2" type="ORF">ASZ78_011716</name>
</gene>
<evidence type="ECO:0000313" key="3">
    <source>
        <dbReference type="Proteomes" id="UP000198323"/>
    </source>
</evidence>
<feature type="compositionally biased region" description="Polar residues" evidence="1">
    <location>
        <begin position="124"/>
        <end position="135"/>
    </location>
</feature>
<feature type="compositionally biased region" description="Polar residues" evidence="1">
    <location>
        <begin position="942"/>
        <end position="956"/>
    </location>
</feature>
<feature type="compositionally biased region" description="Low complexity" evidence="1">
    <location>
        <begin position="430"/>
        <end position="440"/>
    </location>
</feature>
<feature type="compositionally biased region" description="Basic residues" evidence="1">
    <location>
        <begin position="969"/>
        <end position="978"/>
    </location>
</feature>
<feature type="region of interest" description="Disordered" evidence="1">
    <location>
        <begin position="927"/>
        <end position="978"/>
    </location>
</feature>
<feature type="compositionally biased region" description="Polar residues" evidence="1">
    <location>
        <begin position="382"/>
        <end position="411"/>
    </location>
</feature>
<dbReference type="GO" id="GO:0005634">
    <property type="term" value="C:nucleus"/>
    <property type="evidence" value="ECO:0007669"/>
    <property type="project" value="TreeGrafter"/>
</dbReference>
<reference evidence="2 3" key="1">
    <citation type="submission" date="2016-07" db="EMBL/GenBank/DDBJ databases">
        <title>Disparate Historic Effective Population Sizes Predicted by Modern Levels of Genome Diversity for the Scaled Quail (Callipepla squamata) and the Northern Bobwhite (Colinus virginianus): Inferences from First and Second Generation Draft Genome Assemblies for Sympatric New World Quail.</title>
        <authorList>
            <person name="Oldeschulte D.L."/>
            <person name="Halley Y.A."/>
            <person name="Bhattarai E.K."/>
            <person name="Brashear W.A."/>
            <person name="Hill J."/>
            <person name="Metz R.P."/>
            <person name="Johnson C.D."/>
            <person name="Rollins D."/>
            <person name="Peterson M.J."/>
            <person name="Bickhart D.M."/>
            <person name="Decker J.E."/>
            <person name="Seabury C.M."/>
        </authorList>
    </citation>
    <scope>NUCLEOTIDE SEQUENCE [LARGE SCALE GENOMIC DNA]</scope>
    <source>
        <strain evidence="2 3">Texas</strain>
        <tissue evidence="2">Leg muscle</tissue>
    </source>
</reference>
<dbReference type="EMBL" id="MCFN01000671">
    <property type="protein sequence ID" value="OXB56132.1"/>
    <property type="molecule type" value="Genomic_DNA"/>
</dbReference>
<name>A0A226MLH5_CALSU</name>
<dbReference type="AlphaFoldDB" id="A0A226MLH5"/>
<dbReference type="Proteomes" id="UP000198323">
    <property type="component" value="Unassembled WGS sequence"/>
</dbReference>
<protein>
    <submittedName>
        <fullName evidence="2">Uncharacterized protein</fullName>
    </submittedName>
</protein>
<dbReference type="InterPro" id="IPR043651">
    <property type="entry name" value="KNL1_MELT_rpt"/>
</dbReference>
<evidence type="ECO:0000256" key="1">
    <source>
        <dbReference type="SAM" id="MobiDB-lite"/>
    </source>
</evidence>
<dbReference type="OrthoDB" id="6132334at2759"/>
<organism evidence="2 3">
    <name type="scientific">Callipepla squamata</name>
    <name type="common">Scaled quail</name>
    <dbReference type="NCBI Taxonomy" id="9009"/>
    <lineage>
        <taxon>Eukaryota</taxon>
        <taxon>Metazoa</taxon>
        <taxon>Chordata</taxon>
        <taxon>Craniata</taxon>
        <taxon>Vertebrata</taxon>
        <taxon>Euteleostomi</taxon>
        <taxon>Archelosauria</taxon>
        <taxon>Archosauria</taxon>
        <taxon>Dinosauria</taxon>
        <taxon>Saurischia</taxon>
        <taxon>Theropoda</taxon>
        <taxon>Coelurosauria</taxon>
        <taxon>Aves</taxon>
        <taxon>Neognathae</taxon>
        <taxon>Galloanserae</taxon>
        <taxon>Galliformes</taxon>
        <taxon>Odontophoridae</taxon>
        <taxon>Callipepla</taxon>
    </lineage>
</organism>
<feature type="compositionally biased region" description="Basic and acidic residues" evidence="1">
    <location>
        <begin position="114"/>
        <end position="123"/>
    </location>
</feature>
<accession>A0A226MLH5</accession>
<feature type="region of interest" description="Disordered" evidence="1">
    <location>
        <begin position="110"/>
        <end position="138"/>
    </location>
</feature>
<dbReference type="GO" id="GO:0051301">
    <property type="term" value="P:cell division"/>
    <property type="evidence" value="ECO:0007669"/>
    <property type="project" value="InterPro"/>
</dbReference>
<sequence>MEQAVVSFVASASDCYFLSSFQGQDVSNAILRTDRPETTLIFSDENEMDMTTSHTAVIARNLKNSETDKTEKIDIVSFLAELNSISGKAETSKDFHFSFDPATRFCPSFEEKEDATAGKKTDSNEFSMDLNSNDKALNPIEGPEKENLFFVPSQVSKDVARSSVEFVYSSERVAICNVTKIFREQDDGMEMTKCHAADIQNMRSGICEAPTEQLPSADVTRAFADDGMDMTTNQTAKIHFPFAIVDNENVNFKKDFSSMELDSYSVVKRTSHQQLIIKPEPQLCTSKKIAYVEDTGDATALRASKQETRTLSSIPGSVSSETVFRDDKTVVFSQCDDMEMTGNYTDVFYNESTKGLKASCQKAFEKAVNRNPWLGERRHPVNNDNTRSLSFDDGSSLSHKNSARGLSSGSEGRNERVTQDHSAASLNAGSSSCADSVSTDSSKRRLQHRLANSLLVSLPGEKTAIFSGADIDLTKNCVGKGRDENAHFNNNPQSGDDLRLRGVEERSLASNSKLQGSSQLPSFLEKSGVFPPGENMGLSENCALVAPHQNICIILPGRKAAPGHIEDKSSSKKEVMVANSQEQPGCDTSSLVSHETGVKHVLSADEKTAIFVEGADMDITGNHTDSAGSKRILQSKLSNDDVSSISEDKTFVFTQNNDMEISRLDSVAADSAMETAVSRGMFSTASGSRRKSLKGAVGKKTLVFSLSENNDMSITEGLTAAISHEMVSRNEVGLPSLSSAHPVRTVAFVSNQADADIKPCSADKITAKAPFDDELNLDKVVGQEGPSNRETTVFATSDMEITKVHDVSLKANVLQGRQPNQSVPLNSSVIFTSDQADMEMTEHHPVNGIIERDSQVVQEALSDSKTVIFPLAENMDITKTHAALSGEVGVWNGRSIPTVSADPANKTIVFCHNQDDMEITSSHTVAVNNNTAGPENQEVSHESAQQPDLRSASSSSCRDEGDSLQPQHHLLRKGFSKP</sequence>
<dbReference type="GO" id="GO:0008608">
    <property type="term" value="P:attachment of spindle microtubules to kinetochore"/>
    <property type="evidence" value="ECO:0007669"/>
    <property type="project" value="InterPro"/>
</dbReference>
<keyword evidence="3" id="KW-1185">Reference proteome</keyword>
<dbReference type="GO" id="GO:0034501">
    <property type="term" value="P:protein localization to kinetochore"/>
    <property type="evidence" value="ECO:0007669"/>
    <property type="project" value="InterPro"/>
</dbReference>
<dbReference type="STRING" id="9009.A0A226MLH5"/>
<dbReference type="Pfam" id="PF19221">
    <property type="entry name" value="MELT"/>
    <property type="match status" value="12"/>
</dbReference>
<dbReference type="InterPro" id="IPR037388">
    <property type="entry name" value="Blinkin"/>
</dbReference>
<dbReference type="PANTHER" id="PTHR16520">
    <property type="entry name" value="KINETOCHORE SCAFFOLD 1"/>
    <property type="match status" value="1"/>
</dbReference>